<feature type="compositionally biased region" description="Basic and acidic residues" evidence="1">
    <location>
        <begin position="92"/>
        <end position="103"/>
    </location>
</feature>
<dbReference type="Proteomes" id="UP000316621">
    <property type="component" value="Chromosome 10"/>
</dbReference>
<evidence type="ECO:0000313" key="3">
    <source>
        <dbReference type="Proteomes" id="UP000316621"/>
    </source>
</evidence>
<reference evidence="2 3" key="1">
    <citation type="journal article" date="2018" name="Science">
        <title>The opium poppy genome and morphinan production.</title>
        <authorList>
            <person name="Guo L."/>
            <person name="Winzer T."/>
            <person name="Yang X."/>
            <person name="Li Y."/>
            <person name="Ning Z."/>
            <person name="He Z."/>
            <person name="Teodor R."/>
            <person name="Lu Y."/>
            <person name="Bowser T.A."/>
            <person name="Graham I.A."/>
            <person name="Ye K."/>
        </authorList>
    </citation>
    <scope>NUCLEOTIDE SEQUENCE [LARGE SCALE GENOMIC DNA]</scope>
    <source>
        <strain evidence="3">cv. HN1</strain>
        <tissue evidence="2">Leaves</tissue>
    </source>
</reference>
<evidence type="ECO:0000256" key="1">
    <source>
        <dbReference type="SAM" id="MobiDB-lite"/>
    </source>
</evidence>
<dbReference type="PANTHER" id="PTHR42811">
    <property type="entry name" value="SERINE ACETYLTRANSFERASE"/>
    <property type="match status" value="1"/>
</dbReference>
<dbReference type="EMBL" id="CM010724">
    <property type="protein sequence ID" value="RZC81567.1"/>
    <property type="molecule type" value="Genomic_DNA"/>
</dbReference>
<protein>
    <submittedName>
        <fullName evidence="2">Uncharacterized protein</fullName>
    </submittedName>
</protein>
<accession>A0A4Y7L9A6</accession>
<dbReference type="Gramene" id="RZC81567">
    <property type="protein sequence ID" value="RZC81567"/>
    <property type="gene ID" value="C5167_044142"/>
</dbReference>
<keyword evidence="3" id="KW-1185">Reference proteome</keyword>
<dbReference type="AlphaFoldDB" id="A0A4Y7L9A6"/>
<dbReference type="STRING" id="3469.A0A4Y7L9A6"/>
<organism evidence="2 3">
    <name type="scientific">Papaver somniferum</name>
    <name type="common">Opium poppy</name>
    <dbReference type="NCBI Taxonomy" id="3469"/>
    <lineage>
        <taxon>Eukaryota</taxon>
        <taxon>Viridiplantae</taxon>
        <taxon>Streptophyta</taxon>
        <taxon>Embryophyta</taxon>
        <taxon>Tracheophyta</taxon>
        <taxon>Spermatophyta</taxon>
        <taxon>Magnoliopsida</taxon>
        <taxon>Ranunculales</taxon>
        <taxon>Papaveraceae</taxon>
        <taxon>Papaveroideae</taxon>
        <taxon>Papaver</taxon>
    </lineage>
</organism>
<gene>
    <name evidence="2" type="ORF">C5167_044142</name>
</gene>
<evidence type="ECO:0000313" key="2">
    <source>
        <dbReference type="EMBL" id="RZC81567.1"/>
    </source>
</evidence>
<name>A0A4Y7L9A6_PAPSO</name>
<feature type="region of interest" description="Disordered" evidence="1">
    <location>
        <begin position="92"/>
        <end position="116"/>
    </location>
</feature>
<proteinExistence type="predicted"/>
<feature type="region of interest" description="Disordered" evidence="1">
    <location>
        <begin position="1"/>
        <end position="25"/>
    </location>
</feature>
<sequence>MPGGELLYPSPQHLPATPPQQPHPTIITTATSELLEDETWVWSQIKAEARRDAESEPDLASRWDGKSGCGFVVLIDVLARITVAGNPARLVGGKEKTSRHEDVPGESMSFISEWSV</sequence>